<dbReference type="Proteomes" id="UP000199283">
    <property type="component" value="Unassembled WGS sequence"/>
</dbReference>
<keyword evidence="3" id="KW-1185">Reference proteome</keyword>
<dbReference type="EMBL" id="FNZQ01000001">
    <property type="protein sequence ID" value="SEK21649.1"/>
    <property type="molecule type" value="Genomic_DNA"/>
</dbReference>
<organism evidence="2 3">
    <name type="scientific">Jannaschia helgolandensis</name>
    <dbReference type="NCBI Taxonomy" id="188906"/>
    <lineage>
        <taxon>Bacteria</taxon>
        <taxon>Pseudomonadati</taxon>
        <taxon>Pseudomonadota</taxon>
        <taxon>Alphaproteobacteria</taxon>
        <taxon>Rhodobacterales</taxon>
        <taxon>Roseobacteraceae</taxon>
        <taxon>Jannaschia</taxon>
    </lineage>
</organism>
<reference evidence="2 3" key="1">
    <citation type="submission" date="2016-10" db="EMBL/GenBank/DDBJ databases">
        <authorList>
            <person name="de Groot N.N."/>
        </authorList>
    </citation>
    <scope>NUCLEOTIDE SEQUENCE [LARGE SCALE GENOMIC DNA]</scope>
    <source>
        <strain evidence="2 3">DSM 14858</strain>
    </source>
</reference>
<evidence type="ECO:0000313" key="3">
    <source>
        <dbReference type="Proteomes" id="UP000199283"/>
    </source>
</evidence>
<dbReference type="InterPro" id="IPR049625">
    <property type="entry name" value="Glyco_transf_61_cat"/>
</dbReference>
<proteinExistence type="predicted"/>
<evidence type="ECO:0000259" key="1">
    <source>
        <dbReference type="Pfam" id="PF04577"/>
    </source>
</evidence>
<dbReference type="Pfam" id="PF04577">
    <property type="entry name" value="Glyco_transf_61"/>
    <property type="match status" value="1"/>
</dbReference>
<protein>
    <recommendedName>
        <fullName evidence="1">Glycosyltransferase 61 catalytic domain-containing protein</fullName>
    </recommendedName>
</protein>
<feature type="domain" description="Glycosyltransferase 61 catalytic" evidence="1">
    <location>
        <begin position="168"/>
        <end position="377"/>
    </location>
</feature>
<sequence length="570" mass="65300">MTEPTPRVTLDWQVPPRDFFFAPGVDDGLWTVGPLPQMWDKRPKGRIAAASVSEFARFETQIESHIETHFRRRSFRSGLVFQTVPVVLEGLRTEGHYLAVHDRYLLTGAAGTRLRNRYHWYNEGLRDADAETAEYFARLQAKDPVPPIWDGPTDGLDFVIDARNAFNFYHFSTETLGQLCLVDHDGFTGQVYIHCDRHDVKDFIRDWVDQMFPRLLGRVHFRSGRHRYDRCLSTLNARHLWYQSGPTVMDGIDAEAPDTHYWKGRDPDRMSLAVLAMNSCDGLLLRLRETALRLIEGGEWDHLPRRFWVGRKSNRVRPMWGEDDLTDALENRGFKVIYFEDYSPLEQVALMARAEVMMSYHGAGFANMMFAGPDTHCIEIGTLQTCLYRWQDFMPHTIVSGCRYTSLFADFNVADPAEGPEIRSRPLNAVRLGPVGQARVLDYVDAILGDVRIDDAGWLARVAACLGRTDDMVALERLLDGHPRAAMADPDLMILRANLYLAADDEALARLLLERAWEATGDRPFLLERLILLCDRAGADAPWAALHRDLYPNRASLLNRKLRRQRRRSV</sequence>
<dbReference type="GO" id="GO:0016757">
    <property type="term" value="F:glycosyltransferase activity"/>
    <property type="evidence" value="ECO:0007669"/>
    <property type="project" value="InterPro"/>
</dbReference>
<dbReference type="RefSeq" id="WP_092758601.1">
    <property type="nucleotide sequence ID" value="NZ_FNZQ01000001.1"/>
</dbReference>
<accession>A0A1H7F6D4</accession>
<dbReference type="OrthoDB" id="288504at2"/>
<gene>
    <name evidence="2" type="ORF">SAMN04488526_0013</name>
</gene>
<name>A0A1H7F6D4_9RHOB</name>
<dbReference type="STRING" id="188906.SAMN04488526_0013"/>
<dbReference type="AlphaFoldDB" id="A0A1H7F6D4"/>
<evidence type="ECO:0000313" key="2">
    <source>
        <dbReference type="EMBL" id="SEK21649.1"/>
    </source>
</evidence>